<dbReference type="GO" id="GO:0019205">
    <property type="term" value="F:nucleobase-containing compound kinase activity"/>
    <property type="evidence" value="ECO:0007669"/>
    <property type="project" value="InterPro"/>
</dbReference>
<evidence type="ECO:0000313" key="5">
    <source>
        <dbReference type="EMBL" id="EJK62350.1"/>
    </source>
</evidence>
<evidence type="ECO:0000313" key="6">
    <source>
        <dbReference type="Proteomes" id="UP000266841"/>
    </source>
</evidence>
<sequence length="417" mass="45542">MKPYMNFPALSMALVASTFCFSFGVAKGFCSRGVFQRSPSSIVARFASSTCLEGASSSGAKTKSTSVLPTDAISDSDGEIEATARSSLSITGALPPPQRFGGLSYLNTTSLADDGAHRVLFILGGPGAGKGTQSERIVSEYKCIHLSVGDLLRQGAEKEGYEHAELVKEYLAQGNIVPVELSLGLLRIAMDEQSQQTDNKFGSRVYLVDGFPRNFDNVAGWMENMPTSAAVLGSLVYNCPIDVLEERIIARSETSGRSDDNLESARRRFQTFKSQTEPVVRVLERIESIQTEANEHGSQLHVANIDGTGTVEDVWKKTKDAMDSYIQNDVLTANANLLEAVESDDIERLKQYEWYEGPMGMPVSESISNAEVHVLDGIKARVSYDRKTKIGTVMRESRDWVHGPSGWKCLSVSRALK</sequence>
<dbReference type="AlphaFoldDB" id="K0SAP9"/>
<dbReference type="PANTHER" id="PTHR23359">
    <property type="entry name" value="NUCLEOTIDE KINASE"/>
    <property type="match status" value="1"/>
</dbReference>
<dbReference type="Pfam" id="PF00406">
    <property type="entry name" value="ADK"/>
    <property type="match status" value="1"/>
</dbReference>
<keyword evidence="2" id="KW-0547">Nucleotide-binding</keyword>
<dbReference type="CDD" id="cd01428">
    <property type="entry name" value="ADK"/>
    <property type="match status" value="1"/>
</dbReference>
<keyword evidence="6" id="KW-1185">Reference proteome</keyword>
<dbReference type="eggNOG" id="KOG3079">
    <property type="taxonomic scope" value="Eukaryota"/>
</dbReference>
<dbReference type="EMBL" id="AGNL01018949">
    <property type="protein sequence ID" value="EJK62350.1"/>
    <property type="molecule type" value="Genomic_DNA"/>
</dbReference>
<evidence type="ECO:0000256" key="1">
    <source>
        <dbReference type="ARBA" id="ARBA00022679"/>
    </source>
</evidence>
<evidence type="ECO:0000256" key="4">
    <source>
        <dbReference type="RuleBase" id="RU003330"/>
    </source>
</evidence>
<organism evidence="5 6">
    <name type="scientific">Thalassiosira oceanica</name>
    <name type="common">Marine diatom</name>
    <dbReference type="NCBI Taxonomy" id="159749"/>
    <lineage>
        <taxon>Eukaryota</taxon>
        <taxon>Sar</taxon>
        <taxon>Stramenopiles</taxon>
        <taxon>Ochrophyta</taxon>
        <taxon>Bacillariophyta</taxon>
        <taxon>Coscinodiscophyceae</taxon>
        <taxon>Thalassiosirophycidae</taxon>
        <taxon>Thalassiosirales</taxon>
        <taxon>Thalassiosiraceae</taxon>
        <taxon>Thalassiosira</taxon>
    </lineage>
</organism>
<dbReference type="GO" id="GO:0005524">
    <property type="term" value="F:ATP binding"/>
    <property type="evidence" value="ECO:0007669"/>
    <property type="project" value="InterPro"/>
</dbReference>
<reference evidence="5 6" key="1">
    <citation type="journal article" date="2012" name="Genome Biol.">
        <title>Genome and low-iron response of an oceanic diatom adapted to chronic iron limitation.</title>
        <authorList>
            <person name="Lommer M."/>
            <person name="Specht M."/>
            <person name="Roy A.S."/>
            <person name="Kraemer L."/>
            <person name="Andreson R."/>
            <person name="Gutowska M.A."/>
            <person name="Wolf J."/>
            <person name="Bergner S.V."/>
            <person name="Schilhabel M.B."/>
            <person name="Klostermeier U.C."/>
            <person name="Beiko R.G."/>
            <person name="Rosenstiel P."/>
            <person name="Hippler M."/>
            <person name="Laroche J."/>
        </authorList>
    </citation>
    <scope>NUCLEOTIDE SEQUENCE [LARGE SCALE GENOMIC DNA]</scope>
    <source>
        <strain evidence="5 6">CCMP1005</strain>
    </source>
</reference>
<dbReference type="OMA" id="VHFARIP"/>
<evidence type="ECO:0000256" key="2">
    <source>
        <dbReference type="ARBA" id="ARBA00022741"/>
    </source>
</evidence>
<comment type="caution">
    <text evidence="5">The sequence shown here is derived from an EMBL/GenBank/DDBJ whole genome shotgun (WGS) entry which is preliminary data.</text>
</comment>
<proteinExistence type="inferred from homology"/>
<dbReference type="GO" id="GO:0006139">
    <property type="term" value="P:nucleobase-containing compound metabolic process"/>
    <property type="evidence" value="ECO:0007669"/>
    <property type="project" value="InterPro"/>
</dbReference>
<dbReference type="PRINTS" id="PR00094">
    <property type="entry name" value="ADENYLTKNASE"/>
</dbReference>
<dbReference type="Proteomes" id="UP000266841">
    <property type="component" value="Unassembled WGS sequence"/>
</dbReference>
<dbReference type="HAMAP" id="MF_00235">
    <property type="entry name" value="Adenylate_kinase_Adk"/>
    <property type="match status" value="1"/>
</dbReference>
<dbReference type="Gene3D" id="3.40.50.300">
    <property type="entry name" value="P-loop containing nucleotide triphosphate hydrolases"/>
    <property type="match status" value="1"/>
</dbReference>
<dbReference type="SUPFAM" id="SSF52540">
    <property type="entry name" value="P-loop containing nucleoside triphosphate hydrolases"/>
    <property type="match status" value="1"/>
</dbReference>
<comment type="similarity">
    <text evidence="4">Belongs to the adenylate kinase family.</text>
</comment>
<name>K0SAP9_THAOC</name>
<keyword evidence="3 4" id="KW-0418">Kinase</keyword>
<keyword evidence="1 4" id="KW-0808">Transferase</keyword>
<dbReference type="InterPro" id="IPR027417">
    <property type="entry name" value="P-loop_NTPase"/>
</dbReference>
<protein>
    <submittedName>
        <fullName evidence="5">Uncharacterized protein</fullName>
    </submittedName>
</protein>
<evidence type="ECO:0000256" key="3">
    <source>
        <dbReference type="ARBA" id="ARBA00022777"/>
    </source>
</evidence>
<accession>K0SAP9</accession>
<dbReference type="OrthoDB" id="442176at2759"/>
<gene>
    <name evidence="5" type="ORF">THAOC_17042</name>
</gene>
<dbReference type="InterPro" id="IPR000850">
    <property type="entry name" value="Adenylat/UMP-CMP_kin"/>
</dbReference>